<dbReference type="Gene3D" id="2.60.120.590">
    <property type="entry name" value="Alpha-ketoglutarate-dependent dioxygenase AlkB-like"/>
    <property type="match status" value="1"/>
</dbReference>
<reference evidence="4 5" key="1">
    <citation type="submission" date="2019-04" db="EMBL/GenBank/DDBJ databases">
        <title>Comparative genomics and transcriptomics to analyze fruiting body development in filamentous ascomycetes.</title>
        <authorList>
            <consortium name="DOE Joint Genome Institute"/>
            <person name="Lutkenhaus R."/>
            <person name="Traeger S."/>
            <person name="Breuer J."/>
            <person name="Kuo A."/>
            <person name="Lipzen A."/>
            <person name="Pangilinan J."/>
            <person name="Dilworth D."/>
            <person name="Sandor L."/>
            <person name="Poggeler S."/>
            <person name="Barry K."/>
            <person name="Grigoriev I.V."/>
            <person name="Nowrousian M."/>
        </authorList>
    </citation>
    <scope>NUCLEOTIDE SEQUENCE [LARGE SCALE GENOMIC DNA]</scope>
    <source>
        <strain evidence="4 5">CBS 389.68</strain>
    </source>
</reference>
<dbReference type="PANTHER" id="PTHR31212:SF5">
    <property type="entry name" value="ISOCHORISMATASE FAMILY PROTEIN FAMILY (AFU_ORTHOLOGUE AFUA_3G14500)"/>
    <property type="match status" value="1"/>
</dbReference>
<feature type="compositionally biased region" description="Acidic residues" evidence="2">
    <location>
        <begin position="266"/>
        <end position="279"/>
    </location>
</feature>
<dbReference type="OrthoDB" id="445341at2759"/>
<dbReference type="GO" id="GO:0006307">
    <property type="term" value="P:DNA alkylation repair"/>
    <property type="evidence" value="ECO:0007669"/>
    <property type="project" value="InterPro"/>
</dbReference>
<comment type="similarity">
    <text evidence="1">Belongs to the isochorismatase family.</text>
</comment>
<dbReference type="STRING" id="341454.A0A4S2MNJ1"/>
<dbReference type="EMBL" id="ML220166">
    <property type="protein sequence ID" value="TGZ76799.1"/>
    <property type="molecule type" value="Genomic_DNA"/>
</dbReference>
<feature type="compositionally biased region" description="Basic residues" evidence="2">
    <location>
        <begin position="432"/>
        <end position="442"/>
    </location>
</feature>
<dbReference type="InParanoid" id="A0A4S2MNJ1"/>
<feature type="region of interest" description="Disordered" evidence="2">
    <location>
        <begin position="6"/>
        <end position="31"/>
    </location>
</feature>
<dbReference type="Gene3D" id="3.40.50.850">
    <property type="entry name" value="Isochorismatase-like"/>
    <property type="match status" value="2"/>
</dbReference>
<feature type="region of interest" description="Disordered" evidence="2">
    <location>
        <begin position="266"/>
        <end position="453"/>
    </location>
</feature>
<accession>A0A4S2MNJ1</accession>
<dbReference type="Pfam" id="PF13532">
    <property type="entry name" value="2OG-FeII_Oxy_2"/>
    <property type="match status" value="1"/>
</dbReference>
<name>A0A4S2MNJ1_9PEZI</name>
<dbReference type="InterPro" id="IPR000868">
    <property type="entry name" value="Isochorismatase-like_dom"/>
</dbReference>
<dbReference type="Pfam" id="PF00857">
    <property type="entry name" value="Isochorismatase"/>
    <property type="match status" value="1"/>
</dbReference>
<evidence type="ECO:0000313" key="5">
    <source>
        <dbReference type="Proteomes" id="UP000298138"/>
    </source>
</evidence>
<feature type="region of interest" description="Disordered" evidence="2">
    <location>
        <begin position="1329"/>
        <end position="1353"/>
    </location>
</feature>
<feature type="region of interest" description="Disordered" evidence="2">
    <location>
        <begin position="630"/>
        <end position="795"/>
    </location>
</feature>
<dbReference type="PROSITE" id="PS51471">
    <property type="entry name" value="FE2OG_OXY"/>
    <property type="match status" value="1"/>
</dbReference>
<protein>
    <recommendedName>
        <fullName evidence="3">Fe2OG dioxygenase domain-containing protein</fullName>
    </recommendedName>
</protein>
<feature type="domain" description="Fe2OG dioxygenase" evidence="3">
    <location>
        <begin position="1098"/>
        <end position="1229"/>
    </location>
</feature>
<gene>
    <name evidence="4" type="ORF">EX30DRAFT_367153</name>
</gene>
<evidence type="ECO:0000259" key="3">
    <source>
        <dbReference type="PROSITE" id="PS51471"/>
    </source>
</evidence>
<sequence length="1518" mass="166456">MYYILPPAPPPSLHSHSQFHSHLPSSSKPPTPFVPSARKLLGVLGSLMEIRERREEKEEGFIVFISSIDPVFCFRNKALSCRVMACCISLNSGAPLGCLRRAPRSQPQRPTLLGEFPEAALRRDGYSLGGLLVLGGWSDAVGDNDGRLISLPIPHRHPIPPVPPRIPDRIHQTHKALPPASPTPQPPPAMARRALLILDLQKEFLDPSVGRCLLPKLPPSFLPQLELLLPKFRDRQSDVFWFRSESKGQRDFTDWSVEERIIVCENSEDEYTTDDEYYEEEARREKEVEEKERKEKERKEKEKGERERRMEKPPIRPLPPRMEEEDLDAEDEDEEEEEEEEEEEKKVVIPPVVARRSLEMPMRGPGPSIKPPPIRPLPSKQPETLAAEEIEAEAPEKIEKLPVVAPAPKETPKRPNPPPQIARPAQQQKVAGARRKQQRRQNRPCPTGTVVRRGVVGPAARPPLLTDAYLSIDSPHPPVLPNTPASEWYEPIVPLIQKSHVVMKKSWYSAFKDTDLLFQLRSRLISKIYVCGVMSNVGVLATVADAVRHGIDCTVVEDCCGYRNGEANARAIDMMVGEFEVDLVKMEDVQEMGTFMPSFPGFPGLPAFPKLGAAAMPTDVLLKTLSEIGTKKGYSPSDDEEEVEKEMVEEPQTAEAVNGVGSADDFNLEPVVTSSTAQRGAKSASSQSQSPPNRPSRPPSIDKSTPLSGPVSRPKTAESSKSLEEALRTLEIESDSELQELMAENVFEDRDSTPMEADDGEADYVFPSAVPLPRTTRRMEIPTPRVRGIPPPMTKQLRAPRRIIQEGMRQTQVLDEEKLRMGDTGTILLPAGDCLGPDTREVNVKVGRSPAAPRRESPNEAAQLVSGENLLESATSGEESEKQEKVVQKAPSSVQSGPPRIPTRRTSIPEKRVPPPVPDKPKPEVIRRMSHRKSSASMATPANSHHPPPVRKSSTAALTTPPTSAPTTTTPPSSSPSSPIATSGKPKKKLPKGFQSSAPILTKGDPIGTGDSSLHHPLLPPPLATTAFSSLLAEVQWRTMYHRGGEVPRLVAVQGAINPVDGSFPIYRHPADESPPLMAFTETVEQIRKYAEGVVGHPLNHVLVQCYRGGNDYISEHADKTLDIARGSSIVNVSLGAQRTMILRRKKDSTVVPSTTSTSDETPTPSEIPQQRELQRVPLPHNSLFILGWNTNTHFQHSIKPDKREAFLKTPEELAENGARISLTFRNIATFLSADEARIWGQGAVCKEAPSFPSPSSSLGGIGGNSGNGGLAPLAGRPIVLGPCPESERLLASFGKENQSARFDWEAEYAPGFDILHFVPPVPKLRRILPPSTASSPPSSSGAGSGSGAGERGQTAAIAESFFEAKKMEAILRLKGVRFEVEDVVLPAYSPSSPSSTSSTTSTSPHPDIPRETLPAFVDTDRERSTIHSAVALVSYLERWYTDITGRRLLPQGRAEFAEVVERVVEEQVGGRGRGGGSGIIGESQRRRERELEMRWPVLRALKGLEVREGGGGGVEKG</sequence>
<dbReference type="SUPFAM" id="SSF52499">
    <property type="entry name" value="Isochorismatase-like hydrolases"/>
    <property type="match status" value="1"/>
</dbReference>
<feature type="compositionally biased region" description="Basic and acidic residues" evidence="2">
    <location>
        <begin position="715"/>
        <end position="731"/>
    </location>
</feature>
<dbReference type="InterPro" id="IPR036380">
    <property type="entry name" value="Isochorismatase-like_sf"/>
</dbReference>
<keyword evidence="5" id="KW-1185">Reference proteome</keyword>
<dbReference type="CDD" id="cd00431">
    <property type="entry name" value="cysteine_hydrolases"/>
    <property type="match status" value="1"/>
</dbReference>
<dbReference type="SUPFAM" id="SSF51197">
    <property type="entry name" value="Clavaminate synthase-like"/>
    <property type="match status" value="1"/>
</dbReference>
<dbReference type="GO" id="GO:0051213">
    <property type="term" value="F:dioxygenase activity"/>
    <property type="evidence" value="ECO:0007669"/>
    <property type="project" value="InterPro"/>
</dbReference>
<evidence type="ECO:0000313" key="4">
    <source>
        <dbReference type="EMBL" id="TGZ76799.1"/>
    </source>
</evidence>
<evidence type="ECO:0000256" key="1">
    <source>
        <dbReference type="ARBA" id="ARBA00006336"/>
    </source>
</evidence>
<feature type="compositionally biased region" description="Acidic residues" evidence="2">
    <location>
        <begin position="637"/>
        <end position="649"/>
    </location>
</feature>
<dbReference type="InterPro" id="IPR032854">
    <property type="entry name" value="ALKBH3"/>
</dbReference>
<feature type="region of interest" description="Disordered" evidence="2">
    <location>
        <begin position="846"/>
        <end position="1014"/>
    </location>
</feature>
<evidence type="ECO:0000256" key="2">
    <source>
        <dbReference type="SAM" id="MobiDB-lite"/>
    </source>
</evidence>
<dbReference type="PANTHER" id="PTHR31212">
    <property type="entry name" value="ALPHA-KETOGLUTARATE-DEPENDENT DIOXYGENASE ALKB HOMOLOG 3"/>
    <property type="match status" value="1"/>
</dbReference>
<feature type="region of interest" description="Disordered" evidence="2">
    <location>
        <begin position="1388"/>
        <end position="1413"/>
    </location>
</feature>
<organism evidence="4 5">
    <name type="scientific">Ascodesmis nigricans</name>
    <dbReference type="NCBI Taxonomy" id="341454"/>
    <lineage>
        <taxon>Eukaryota</taxon>
        <taxon>Fungi</taxon>
        <taxon>Dikarya</taxon>
        <taxon>Ascomycota</taxon>
        <taxon>Pezizomycotina</taxon>
        <taxon>Pezizomycetes</taxon>
        <taxon>Pezizales</taxon>
        <taxon>Ascodesmidaceae</taxon>
        <taxon>Ascodesmis</taxon>
    </lineage>
</organism>
<feature type="compositionally biased region" description="Basic and acidic residues" evidence="2">
    <location>
        <begin position="907"/>
        <end position="927"/>
    </location>
</feature>
<dbReference type="InterPro" id="IPR027450">
    <property type="entry name" value="AlkB-like"/>
</dbReference>
<dbReference type="InterPro" id="IPR005123">
    <property type="entry name" value="Oxoglu/Fe-dep_dioxygenase_dom"/>
</dbReference>
<feature type="compositionally biased region" description="Low complexity" evidence="2">
    <location>
        <begin position="953"/>
        <end position="983"/>
    </location>
</feature>
<dbReference type="Proteomes" id="UP000298138">
    <property type="component" value="Unassembled WGS sequence"/>
</dbReference>
<feature type="compositionally biased region" description="Low complexity" evidence="2">
    <location>
        <begin position="677"/>
        <end position="691"/>
    </location>
</feature>
<dbReference type="InterPro" id="IPR037151">
    <property type="entry name" value="AlkB-like_sf"/>
</dbReference>
<feature type="compositionally biased region" description="Basic and acidic residues" evidence="2">
    <location>
        <begin position="280"/>
        <end position="314"/>
    </location>
</feature>
<feature type="compositionally biased region" description="Low complexity" evidence="2">
    <location>
        <begin position="1150"/>
        <end position="1167"/>
    </location>
</feature>
<feature type="compositionally biased region" description="Low complexity" evidence="2">
    <location>
        <begin position="13"/>
        <end position="26"/>
    </location>
</feature>
<feature type="region of interest" description="Disordered" evidence="2">
    <location>
        <begin position="1146"/>
        <end position="1175"/>
    </location>
</feature>
<proteinExistence type="inferred from homology"/>
<feature type="compositionally biased region" description="Low complexity" evidence="2">
    <location>
        <begin position="1330"/>
        <end position="1342"/>
    </location>
</feature>
<feature type="compositionally biased region" description="Acidic residues" evidence="2">
    <location>
        <begin position="323"/>
        <end position="343"/>
    </location>
</feature>
<feature type="compositionally biased region" description="Low complexity" evidence="2">
    <location>
        <begin position="1390"/>
        <end position="1405"/>
    </location>
</feature>